<dbReference type="eggNOG" id="KOG1212">
    <property type="taxonomic scope" value="Eukaryota"/>
</dbReference>
<dbReference type="PROSITE" id="PS00571">
    <property type="entry name" value="AMIDASES"/>
    <property type="match status" value="1"/>
</dbReference>
<feature type="active site" description="Charge relay system" evidence="3">
    <location>
        <position position="105"/>
    </location>
</feature>
<dbReference type="OMA" id="LAWQEEL"/>
<dbReference type="Proteomes" id="UP000006671">
    <property type="component" value="Unassembled WGS sequence"/>
</dbReference>
<feature type="binding site" evidence="4">
    <location>
        <begin position="201"/>
        <end position="204"/>
    </location>
    <ligand>
        <name>substrate</name>
    </ligand>
</feature>
<feature type="binding site" evidence="4">
    <location>
        <position position="180"/>
    </location>
    <ligand>
        <name>substrate</name>
    </ligand>
</feature>
<dbReference type="InParanoid" id="D2VPK4"/>
<dbReference type="PANTHER" id="PTHR45847:SF6">
    <property type="entry name" value="FATTY ACID AMIDE HYDROLASE"/>
    <property type="match status" value="1"/>
</dbReference>
<dbReference type="GO" id="GO:0009062">
    <property type="term" value="P:fatty acid catabolic process"/>
    <property type="evidence" value="ECO:0007669"/>
    <property type="project" value="TreeGrafter"/>
</dbReference>
<dbReference type="InterPro" id="IPR023631">
    <property type="entry name" value="Amidase_dom"/>
</dbReference>
<dbReference type="GO" id="GO:0017064">
    <property type="term" value="F:fatty acid amide hydrolase activity"/>
    <property type="evidence" value="ECO:0007669"/>
    <property type="project" value="TreeGrafter"/>
</dbReference>
<proteinExistence type="inferred from homology"/>
<feature type="active site" description="Charge relay system" evidence="3">
    <location>
        <position position="180"/>
    </location>
</feature>
<dbReference type="GO" id="GO:0004040">
    <property type="term" value="F:amidase activity"/>
    <property type="evidence" value="ECO:0007669"/>
    <property type="project" value="TreeGrafter"/>
</dbReference>
<dbReference type="AlphaFoldDB" id="D2VPK4"/>
<evidence type="ECO:0000313" key="7">
    <source>
        <dbReference type="Proteomes" id="UP000006671"/>
    </source>
</evidence>
<dbReference type="Gene3D" id="3.90.1300.10">
    <property type="entry name" value="Amidase signature (AS) domain"/>
    <property type="match status" value="1"/>
</dbReference>
<evidence type="ECO:0000313" key="6">
    <source>
        <dbReference type="EMBL" id="EFC41224.1"/>
    </source>
</evidence>
<accession>D2VPK4</accession>
<dbReference type="InterPro" id="IPR036928">
    <property type="entry name" value="AS_sf"/>
</dbReference>
<feature type="binding site" evidence="4">
    <location>
        <position position="154"/>
    </location>
    <ligand>
        <name>substrate</name>
    </ligand>
</feature>
<evidence type="ECO:0000259" key="5">
    <source>
        <dbReference type="Pfam" id="PF01425"/>
    </source>
</evidence>
<evidence type="ECO:0000256" key="2">
    <source>
        <dbReference type="ARBA" id="ARBA00022801"/>
    </source>
</evidence>
<dbReference type="EMBL" id="GG738887">
    <property type="protein sequence ID" value="EFC41224.1"/>
    <property type="molecule type" value="Genomic_DNA"/>
</dbReference>
<dbReference type="InterPro" id="IPR020556">
    <property type="entry name" value="Amidase_CS"/>
</dbReference>
<dbReference type="STRING" id="5762.D2VPK4"/>
<evidence type="ECO:0000256" key="4">
    <source>
        <dbReference type="PIRSR" id="PIRSR001221-2"/>
    </source>
</evidence>
<protein>
    <submittedName>
        <fullName evidence="6">Predicted protein</fullName>
    </submittedName>
</protein>
<dbReference type="VEuPathDB" id="AmoebaDB:NAEGRDRAFT_70892"/>
<dbReference type="InterPro" id="IPR052096">
    <property type="entry name" value="Endocannabinoid_amidase"/>
</dbReference>
<dbReference type="RefSeq" id="XP_002673968.1">
    <property type="nucleotide sequence ID" value="XM_002673922.1"/>
</dbReference>
<evidence type="ECO:0000256" key="3">
    <source>
        <dbReference type="PIRSR" id="PIRSR001221-1"/>
    </source>
</evidence>
<dbReference type="SUPFAM" id="SSF75304">
    <property type="entry name" value="Amidase signature (AS) enzymes"/>
    <property type="match status" value="1"/>
</dbReference>
<feature type="active site" description="Acyl-ester intermediate" evidence="3">
    <location>
        <position position="204"/>
    </location>
</feature>
<organism evidence="7">
    <name type="scientific">Naegleria gruberi</name>
    <name type="common">Amoeba</name>
    <dbReference type="NCBI Taxonomy" id="5762"/>
    <lineage>
        <taxon>Eukaryota</taxon>
        <taxon>Discoba</taxon>
        <taxon>Heterolobosea</taxon>
        <taxon>Tetramitia</taxon>
        <taxon>Eutetramitia</taxon>
        <taxon>Vahlkampfiidae</taxon>
        <taxon>Naegleria</taxon>
    </lineage>
</organism>
<sequence length="568" mass="63278">MSQHVDDDRKQIFQIPAEQLSRQVLRGELTSLKLIEYFISRIEKTNKLLNAVCIPLFEEAREEALKLDKWLSEERPTDQDENLMSEWIEKILCEKPLFSIPVTIKESIHVKGTQCTMGLSSRVGILAQDDGILVKRLKNAGAIVLGKTNVALMLAADDSDNPVYGRTNNPFDLTRTSGGSSGGEGAIIGAGGSILGIGSDIGGSIRLPSSHCGIFGLKPTSGRLTLSGHAELYRGMEAIMSQMGPMGRSTSNLITAMKVLTRYEYDDYSSGFSHESIKHPPVELRDPYKIDISKLRIALFKDNGILTVPKSVKRGLDEAAQTLRKLGAHVEEIELPKEMKTFENWRSYVHFLMGDGMSCYRKEIAGSKLTPMAKSIKYVSLLPKWFVGVLGTVVSWLGQTILAKSMDSFLPITVSELWGHVANRDDFRRSFFELLDKGRYDAVLCPASSVNCKHENVPDVVLNMTYVHLFNYLGLPAGVCPITRVSESEQEENHISCPLSKNPNELPLKICNQNFKNSKGLPVCIQVAGRYWREDVVLAIMNALEQELKANEDFPLNYDFVKEQVTDK</sequence>
<dbReference type="FunCoup" id="D2VPK4">
    <property type="interactions" value="39"/>
</dbReference>
<dbReference type="PIRSF" id="PIRSF001221">
    <property type="entry name" value="Amidase_fungi"/>
    <property type="match status" value="1"/>
</dbReference>
<dbReference type="OrthoDB" id="6428749at2759"/>
<keyword evidence="2" id="KW-0378">Hydrolase</keyword>
<keyword evidence="7" id="KW-1185">Reference proteome</keyword>
<dbReference type="GeneID" id="8851101"/>
<gene>
    <name evidence="6" type="ORF">NAEGRDRAFT_70892</name>
</gene>
<comment type="similarity">
    <text evidence="1">Belongs to the amidase family.</text>
</comment>
<dbReference type="Pfam" id="PF01425">
    <property type="entry name" value="Amidase"/>
    <property type="match status" value="1"/>
</dbReference>
<reference evidence="6 7" key="1">
    <citation type="journal article" date="2010" name="Cell">
        <title>The genome of Naegleria gruberi illuminates early eukaryotic versatility.</title>
        <authorList>
            <person name="Fritz-Laylin L.K."/>
            <person name="Prochnik S.E."/>
            <person name="Ginger M.L."/>
            <person name="Dacks J.B."/>
            <person name="Carpenter M.L."/>
            <person name="Field M.C."/>
            <person name="Kuo A."/>
            <person name="Paredez A."/>
            <person name="Chapman J."/>
            <person name="Pham J."/>
            <person name="Shu S."/>
            <person name="Neupane R."/>
            <person name="Cipriano M."/>
            <person name="Mancuso J."/>
            <person name="Tu H."/>
            <person name="Salamov A."/>
            <person name="Lindquist E."/>
            <person name="Shapiro H."/>
            <person name="Lucas S."/>
            <person name="Grigoriev I.V."/>
            <person name="Cande W.Z."/>
            <person name="Fulton C."/>
            <person name="Rokhsar D.S."/>
            <person name="Dawson S.C."/>
        </authorList>
    </citation>
    <scope>NUCLEOTIDE SEQUENCE [LARGE SCALE GENOMIC DNA]</scope>
    <source>
        <strain evidence="6 7">NEG-M</strain>
    </source>
</reference>
<evidence type="ECO:0000256" key="1">
    <source>
        <dbReference type="ARBA" id="ARBA00009199"/>
    </source>
</evidence>
<name>D2VPK4_NAEGR</name>
<feature type="domain" description="Amidase" evidence="5">
    <location>
        <begin position="34"/>
        <end position="538"/>
    </location>
</feature>
<dbReference type="PANTHER" id="PTHR45847">
    <property type="entry name" value="FATTY ACID AMIDE HYDROLASE"/>
    <property type="match status" value="1"/>
</dbReference>
<dbReference type="KEGG" id="ngr:NAEGRDRAFT_70892"/>